<evidence type="ECO:0000313" key="1">
    <source>
        <dbReference type="EMBL" id="GFO41440.1"/>
    </source>
</evidence>
<dbReference type="Proteomes" id="UP000735302">
    <property type="component" value="Unassembled WGS sequence"/>
</dbReference>
<evidence type="ECO:0000313" key="2">
    <source>
        <dbReference type="Proteomes" id="UP000735302"/>
    </source>
</evidence>
<sequence>MEKAVTKICGSEQRLRGRVTEQEGWGGTGLQQWRQKLQPIRRWIRLNPLDQLRYSPLEDYSDVYDDLQFKSSRDSMKR</sequence>
<dbReference type="AlphaFoldDB" id="A0AAV4DBG5"/>
<comment type="caution">
    <text evidence="1">The sequence shown here is derived from an EMBL/GenBank/DDBJ whole genome shotgun (WGS) entry which is preliminary data.</text>
</comment>
<protein>
    <submittedName>
        <fullName evidence="1">Uncharacterized protein</fullName>
    </submittedName>
</protein>
<dbReference type="EMBL" id="BLXT01007690">
    <property type="protein sequence ID" value="GFO41440.1"/>
    <property type="molecule type" value="Genomic_DNA"/>
</dbReference>
<proteinExistence type="predicted"/>
<name>A0AAV4DBG5_9GAST</name>
<reference evidence="1 2" key="1">
    <citation type="journal article" date="2021" name="Elife">
        <title>Chloroplast acquisition without the gene transfer in kleptoplastic sea slugs, Plakobranchus ocellatus.</title>
        <authorList>
            <person name="Maeda T."/>
            <person name="Takahashi S."/>
            <person name="Yoshida T."/>
            <person name="Shimamura S."/>
            <person name="Takaki Y."/>
            <person name="Nagai Y."/>
            <person name="Toyoda A."/>
            <person name="Suzuki Y."/>
            <person name="Arimoto A."/>
            <person name="Ishii H."/>
            <person name="Satoh N."/>
            <person name="Nishiyama T."/>
            <person name="Hasebe M."/>
            <person name="Maruyama T."/>
            <person name="Minagawa J."/>
            <person name="Obokata J."/>
            <person name="Shigenobu S."/>
        </authorList>
    </citation>
    <scope>NUCLEOTIDE SEQUENCE [LARGE SCALE GENOMIC DNA]</scope>
</reference>
<organism evidence="1 2">
    <name type="scientific">Plakobranchus ocellatus</name>
    <dbReference type="NCBI Taxonomy" id="259542"/>
    <lineage>
        <taxon>Eukaryota</taxon>
        <taxon>Metazoa</taxon>
        <taxon>Spiralia</taxon>
        <taxon>Lophotrochozoa</taxon>
        <taxon>Mollusca</taxon>
        <taxon>Gastropoda</taxon>
        <taxon>Heterobranchia</taxon>
        <taxon>Euthyneura</taxon>
        <taxon>Panpulmonata</taxon>
        <taxon>Sacoglossa</taxon>
        <taxon>Placobranchoidea</taxon>
        <taxon>Plakobranchidae</taxon>
        <taxon>Plakobranchus</taxon>
    </lineage>
</organism>
<accession>A0AAV4DBG5</accession>
<keyword evidence="2" id="KW-1185">Reference proteome</keyword>
<gene>
    <name evidence="1" type="ORF">PoB_006794500</name>
</gene>